<gene>
    <name evidence="2" type="ORF">J4203_00025</name>
</gene>
<dbReference type="EMBL" id="JAGVWE010000001">
    <property type="protein sequence ID" value="MBS3062236.1"/>
    <property type="molecule type" value="Genomic_DNA"/>
</dbReference>
<comment type="caution">
    <text evidence="2">The sequence shown here is derived from an EMBL/GenBank/DDBJ whole genome shotgun (WGS) entry which is preliminary data.</text>
</comment>
<organism evidence="2 3">
    <name type="scientific">Candidatus Iainarchaeum sp</name>
    <dbReference type="NCBI Taxonomy" id="3101447"/>
    <lineage>
        <taxon>Archaea</taxon>
        <taxon>Candidatus Iainarchaeota</taxon>
        <taxon>Candidatus Iainarchaeia</taxon>
        <taxon>Candidatus Iainarchaeales</taxon>
        <taxon>Candidatus Iainarchaeaceae</taxon>
        <taxon>Candidatus Iainarchaeum</taxon>
    </lineage>
</organism>
<sequence length="242" mass="26423">MKESAETRFFLGTKKGFYALVIITAFMLLNNILATTLFAQAIQATAAGAGAGPAVVDVGSGLNYGPKTTLKPMPLAQDEQPTFQGFRTRVKALPTISELAIAPSSSDLVQDLVNNIIPTGVPWYSDEAGGVTFDDPIYAQQTWGPYEETIQLSGEDEQRWSTIVNSFTCDYCCGSPQQPTIITRCGCAHAKAARGMAKWFIQNHGDEFSDEEIYGEMARWYALWYPGPTVKRLAEEITGTLS</sequence>
<reference evidence="2" key="2">
    <citation type="submission" date="2021-05" db="EMBL/GenBank/DDBJ databases">
        <title>Protein family content uncovers lineage relationships and bacterial pathway maintenance mechanisms in DPANN archaea.</title>
        <authorList>
            <person name="Castelle C.J."/>
            <person name="Meheust R."/>
            <person name="Jaffe A.L."/>
            <person name="Seitz K."/>
            <person name="Gong X."/>
            <person name="Baker B.J."/>
            <person name="Banfield J.F."/>
        </authorList>
    </citation>
    <scope>NUCLEOTIDE SEQUENCE</scope>
    <source>
        <strain evidence="2">RIFCSPLOWO2_01_FULL_58_19</strain>
    </source>
</reference>
<feature type="transmembrane region" description="Helical" evidence="1">
    <location>
        <begin position="17"/>
        <end position="39"/>
    </location>
</feature>
<keyword evidence="1" id="KW-0472">Membrane</keyword>
<reference evidence="2" key="1">
    <citation type="submission" date="2021-03" db="EMBL/GenBank/DDBJ databases">
        <authorList>
            <person name="Jaffe A."/>
        </authorList>
    </citation>
    <scope>NUCLEOTIDE SEQUENCE</scope>
    <source>
        <strain evidence="2">RIFCSPLOWO2_01_FULL_58_19</strain>
    </source>
</reference>
<name>A0A8T4LH68_9ARCH</name>
<evidence type="ECO:0000256" key="1">
    <source>
        <dbReference type="SAM" id="Phobius"/>
    </source>
</evidence>
<keyword evidence="1" id="KW-1133">Transmembrane helix</keyword>
<evidence type="ECO:0000313" key="2">
    <source>
        <dbReference type="EMBL" id="MBS3062236.1"/>
    </source>
</evidence>
<evidence type="ECO:0000313" key="3">
    <source>
        <dbReference type="Proteomes" id="UP000678237"/>
    </source>
</evidence>
<dbReference type="Proteomes" id="UP000678237">
    <property type="component" value="Unassembled WGS sequence"/>
</dbReference>
<dbReference type="AlphaFoldDB" id="A0A8T4LH68"/>
<accession>A0A8T4LH68</accession>
<proteinExistence type="predicted"/>
<keyword evidence="1" id="KW-0812">Transmembrane</keyword>
<protein>
    <submittedName>
        <fullName evidence="2">Uncharacterized protein</fullName>
    </submittedName>
</protein>